<dbReference type="FunFam" id="2.170.130.10:FF:000001">
    <property type="entry name" value="Catecholate siderophore TonB-dependent receptor"/>
    <property type="match status" value="1"/>
</dbReference>
<dbReference type="CDD" id="cd01347">
    <property type="entry name" value="ligand_gated_channel"/>
    <property type="match status" value="1"/>
</dbReference>
<keyword evidence="12" id="KW-0675">Receptor</keyword>
<dbReference type="GO" id="GO:0015344">
    <property type="term" value="F:siderophore uptake transmembrane transporter activity"/>
    <property type="evidence" value="ECO:0007669"/>
    <property type="project" value="TreeGrafter"/>
</dbReference>
<evidence type="ECO:0000259" key="18">
    <source>
        <dbReference type="Pfam" id="PF00593"/>
    </source>
</evidence>
<feature type="chain" id="PRO_5012052322" evidence="17">
    <location>
        <begin position="28"/>
        <end position="739"/>
    </location>
</feature>
<feature type="short sequence motif" description="TonB box" evidence="15">
    <location>
        <begin position="35"/>
        <end position="41"/>
    </location>
</feature>
<evidence type="ECO:0000256" key="16">
    <source>
        <dbReference type="RuleBase" id="RU003357"/>
    </source>
</evidence>
<evidence type="ECO:0000313" key="20">
    <source>
        <dbReference type="EMBL" id="SKA38705.1"/>
    </source>
</evidence>
<evidence type="ECO:0000256" key="9">
    <source>
        <dbReference type="ARBA" id="ARBA00023065"/>
    </source>
</evidence>
<dbReference type="RefSeq" id="WP_078710439.1">
    <property type="nucleotide sequence ID" value="NZ_FUXL01000026.1"/>
</dbReference>
<comment type="similarity">
    <text evidence="2 14 16">Belongs to the TonB-dependent receptor family.</text>
</comment>
<evidence type="ECO:0000259" key="19">
    <source>
        <dbReference type="Pfam" id="PF07715"/>
    </source>
</evidence>
<dbReference type="PROSITE" id="PS00430">
    <property type="entry name" value="TONB_DEPENDENT_REC_1"/>
    <property type="match status" value="1"/>
</dbReference>
<feature type="domain" description="TonB-dependent receptor-like beta-barrel" evidence="18">
    <location>
        <begin position="261"/>
        <end position="708"/>
    </location>
</feature>
<keyword evidence="8" id="KW-0408">Iron</keyword>
<dbReference type="PANTHER" id="PTHR32552">
    <property type="entry name" value="FERRICHROME IRON RECEPTOR-RELATED"/>
    <property type="match status" value="1"/>
</dbReference>
<dbReference type="InterPro" id="IPR036942">
    <property type="entry name" value="Beta-barrel_TonB_sf"/>
</dbReference>
<dbReference type="Gene3D" id="2.170.130.10">
    <property type="entry name" value="TonB-dependent receptor, plug domain"/>
    <property type="match status" value="1"/>
</dbReference>
<keyword evidence="5" id="KW-0410">Iron transport</keyword>
<evidence type="ECO:0000256" key="13">
    <source>
        <dbReference type="ARBA" id="ARBA00023237"/>
    </source>
</evidence>
<keyword evidence="6 14" id="KW-0812">Transmembrane</keyword>
<dbReference type="Pfam" id="PF07715">
    <property type="entry name" value="Plug"/>
    <property type="match status" value="1"/>
</dbReference>
<dbReference type="InterPro" id="IPR000531">
    <property type="entry name" value="Beta-barrel_TonB"/>
</dbReference>
<gene>
    <name evidence="20" type="ORF">SAMN05428963_1262</name>
</gene>
<keyword evidence="3 14" id="KW-0813">Transport</keyword>
<accession>A0A1T4TDZ8</accession>
<dbReference type="NCBIfam" id="TIGR01783">
    <property type="entry name" value="TonB-siderophor"/>
    <property type="match status" value="1"/>
</dbReference>
<keyword evidence="13 14" id="KW-0998">Cell outer membrane</keyword>
<protein>
    <submittedName>
        <fullName evidence="20">Iron complex outermembrane recepter protein</fullName>
    </submittedName>
</protein>
<evidence type="ECO:0000256" key="2">
    <source>
        <dbReference type="ARBA" id="ARBA00009810"/>
    </source>
</evidence>
<dbReference type="InterPro" id="IPR037066">
    <property type="entry name" value="Plug_dom_sf"/>
</dbReference>
<feature type="signal peptide" evidence="17">
    <location>
        <begin position="1"/>
        <end position="27"/>
    </location>
</feature>
<evidence type="ECO:0000256" key="7">
    <source>
        <dbReference type="ARBA" id="ARBA00022729"/>
    </source>
</evidence>
<dbReference type="OrthoDB" id="9760333at2"/>
<dbReference type="PANTHER" id="PTHR32552:SF68">
    <property type="entry name" value="FERRICHROME OUTER MEMBRANE TRANSPORTER_PHAGE RECEPTOR"/>
    <property type="match status" value="1"/>
</dbReference>
<dbReference type="GO" id="GO:0009279">
    <property type="term" value="C:cell outer membrane"/>
    <property type="evidence" value="ECO:0007669"/>
    <property type="project" value="UniProtKB-SubCell"/>
</dbReference>
<evidence type="ECO:0000256" key="17">
    <source>
        <dbReference type="SAM" id="SignalP"/>
    </source>
</evidence>
<evidence type="ECO:0000256" key="1">
    <source>
        <dbReference type="ARBA" id="ARBA00004571"/>
    </source>
</evidence>
<keyword evidence="11 14" id="KW-0472">Membrane</keyword>
<dbReference type="GO" id="GO:0015891">
    <property type="term" value="P:siderophore transport"/>
    <property type="evidence" value="ECO:0007669"/>
    <property type="project" value="InterPro"/>
</dbReference>
<dbReference type="InterPro" id="IPR012910">
    <property type="entry name" value="Plug_dom"/>
</dbReference>
<keyword evidence="9" id="KW-0406">Ion transport</keyword>
<dbReference type="NCBIfam" id="NF010651">
    <property type="entry name" value="PRK14050.1"/>
    <property type="match status" value="1"/>
</dbReference>
<dbReference type="Proteomes" id="UP000190135">
    <property type="component" value="Unassembled WGS sequence"/>
</dbReference>
<dbReference type="AlphaFoldDB" id="A0A1T4TDZ8"/>
<evidence type="ECO:0000256" key="14">
    <source>
        <dbReference type="PROSITE-ProRule" id="PRU01360"/>
    </source>
</evidence>
<dbReference type="Gene3D" id="2.40.170.20">
    <property type="entry name" value="TonB-dependent receptor, beta-barrel domain"/>
    <property type="match status" value="1"/>
</dbReference>
<keyword evidence="10 15" id="KW-0798">TonB box</keyword>
<keyword evidence="21" id="KW-1185">Reference proteome</keyword>
<keyword evidence="7 17" id="KW-0732">Signal</keyword>
<name>A0A1T4TDZ8_9HYPH</name>
<feature type="domain" description="TonB-dependent receptor plug" evidence="19">
    <location>
        <begin position="87"/>
        <end position="190"/>
    </location>
</feature>
<evidence type="ECO:0000313" key="21">
    <source>
        <dbReference type="Proteomes" id="UP000190135"/>
    </source>
</evidence>
<dbReference type="SUPFAM" id="SSF56935">
    <property type="entry name" value="Porins"/>
    <property type="match status" value="1"/>
</dbReference>
<dbReference type="InterPro" id="IPR039426">
    <property type="entry name" value="TonB-dep_rcpt-like"/>
</dbReference>
<reference evidence="20 21" key="1">
    <citation type="submission" date="2017-02" db="EMBL/GenBank/DDBJ databases">
        <authorList>
            <person name="Peterson S.W."/>
        </authorList>
    </citation>
    <scope>NUCLEOTIDE SEQUENCE [LARGE SCALE GENOMIC DNA]</scope>
    <source>
        <strain evidence="20 21">USBA 369</strain>
    </source>
</reference>
<dbReference type="STRING" id="1365950.SAMN05428963_1262"/>
<dbReference type="InterPro" id="IPR010916">
    <property type="entry name" value="TonB_box_CS"/>
</dbReference>
<evidence type="ECO:0000256" key="15">
    <source>
        <dbReference type="PROSITE-ProRule" id="PRU10143"/>
    </source>
</evidence>
<evidence type="ECO:0000256" key="6">
    <source>
        <dbReference type="ARBA" id="ARBA00022692"/>
    </source>
</evidence>
<proteinExistence type="inferred from homology"/>
<dbReference type="InterPro" id="IPR010105">
    <property type="entry name" value="TonB_sidphr_rcpt"/>
</dbReference>
<keyword evidence="4 14" id="KW-1134">Transmembrane beta strand</keyword>
<evidence type="ECO:0000256" key="8">
    <source>
        <dbReference type="ARBA" id="ARBA00023004"/>
    </source>
</evidence>
<organism evidence="20 21">
    <name type="scientific">Consotaella salsifontis</name>
    <dbReference type="NCBI Taxonomy" id="1365950"/>
    <lineage>
        <taxon>Bacteria</taxon>
        <taxon>Pseudomonadati</taxon>
        <taxon>Pseudomonadota</taxon>
        <taxon>Alphaproteobacteria</taxon>
        <taxon>Hyphomicrobiales</taxon>
        <taxon>Aurantimonadaceae</taxon>
        <taxon>Consotaella</taxon>
    </lineage>
</organism>
<evidence type="ECO:0000256" key="5">
    <source>
        <dbReference type="ARBA" id="ARBA00022496"/>
    </source>
</evidence>
<sequence length="739" mass="80411">MKRHRLDRGILAASVCLAALGAGAARAQTATVLDTIVVDAEVAGADTGRQGASGDGAATGMIDPGLAPVQGYVAKRTQTGMKTATPLNEIPQAVSVVGREEIEARGAEKVDEALRYTAGVFAQPFGTDSDTDWYFIRGFQATTTGDYLDGLQIPSYAFGDIYVDAFGLERVEVLKGPASVLYGGSNPGGIVNSISKRPTGERLRYTETGVNDAGTAYFGFDFGDRLDDVQSWRVDGKVQGGRGYSDFEDGWRGFIAPSYTWRRDEENSFTVLANYTHIDEVHNGGSFLPYVGTVVPASSGYIGRDANFTEPALDYYERDQISVGYEAEIGLADRWSYKSSARLAYADIGEHNLYPDGFDASDPTMLNRVNFRHHTRVTNLLSDNRIEGGFATGAIDHQLLLGVEAKSYWIDQVQESGIFGTTTPISAFDPVYGVFQPDPVSYLNQELSQKQAGIYAQDQLRFGGGFIVTLNGRYDHVWTESDDGPTYYSPAQDAHEETDSGAWSGRAGIAYEFENGLTPYVSVASFFNPVIGTDANGAFFEPEDGEQYEVGLKYEPTFVDGSLTFSLFDLTRRNVAVTDPNDIFNQVQRGEVRSRGIEVEGKVNLLSNLALTGAFTAFDLEITEDADAALIGKRPTIVPEVQASAWLDYTVRGAGWIDGATLGAGVRYQGETYADAANTLKVPDATLLDLKVGYEKDDWGVRLNVDNVFDKRYVASCQTANVCSYGEGRSFQVSLHKSW</sequence>
<evidence type="ECO:0000256" key="11">
    <source>
        <dbReference type="ARBA" id="ARBA00023136"/>
    </source>
</evidence>
<dbReference type="PROSITE" id="PS52016">
    <property type="entry name" value="TONB_DEPENDENT_REC_3"/>
    <property type="match status" value="1"/>
</dbReference>
<comment type="subcellular location">
    <subcellularLocation>
        <location evidence="1 14">Cell outer membrane</location>
        <topology evidence="1 14">Multi-pass membrane protein</topology>
    </subcellularLocation>
</comment>
<evidence type="ECO:0000256" key="3">
    <source>
        <dbReference type="ARBA" id="ARBA00022448"/>
    </source>
</evidence>
<dbReference type="EMBL" id="FUXL01000026">
    <property type="protein sequence ID" value="SKA38705.1"/>
    <property type="molecule type" value="Genomic_DNA"/>
</dbReference>
<dbReference type="Pfam" id="PF00593">
    <property type="entry name" value="TonB_dep_Rec_b-barrel"/>
    <property type="match status" value="1"/>
</dbReference>
<evidence type="ECO:0000256" key="10">
    <source>
        <dbReference type="ARBA" id="ARBA00023077"/>
    </source>
</evidence>
<dbReference type="GO" id="GO:0038023">
    <property type="term" value="F:signaling receptor activity"/>
    <property type="evidence" value="ECO:0007669"/>
    <property type="project" value="InterPro"/>
</dbReference>
<evidence type="ECO:0000256" key="12">
    <source>
        <dbReference type="ARBA" id="ARBA00023170"/>
    </source>
</evidence>
<evidence type="ECO:0000256" key="4">
    <source>
        <dbReference type="ARBA" id="ARBA00022452"/>
    </source>
</evidence>